<feature type="region of interest" description="Disordered" evidence="2">
    <location>
        <begin position="119"/>
        <end position="144"/>
    </location>
</feature>
<organism evidence="3 4">
    <name type="scientific">Stackebrandtia endophytica</name>
    <dbReference type="NCBI Taxonomy" id="1496996"/>
    <lineage>
        <taxon>Bacteria</taxon>
        <taxon>Bacillati</taxon>
        <taxon>Actinomycetota</taxon>
        <taxon>Actinomycetes</taxon>
        <taxon>Glycomycetales</taxon>
        <taxon>Glycomycetaceae</taxon>
        <taxon>Stackebrandtia</taxon>
    </lineage>
</organism>
<keyword evidence="4" id="KW-1185">Reference proteome</keyword>
<dbReference type="AlphaFoldDB" id="A0A543B0T5"/>
<name>A0A543B0T5_9ACTN</name>
<sequence>MASIDEFVTSVQSNIEALKQAQTSMDGAKQQAEELSSQFQALGAESMATGAQGLKQGVEQAQSGVMPVITQLEQLITQAQGLKSLRGTGGAVTHTRPPPTPLDAAPAALKEPVAKIGDQVTAPGSEPGALEAELKPSDDDDKRMSKFRRSGRAAVRNAEALQAQSKETTKVVIVDRGFFDPPDRGSEASVGVPQPAPQIIGTADKLDPSNVVGNAVVMTVFAVEAFARRRRRKKS</sequence>
<evidence type="ECO:0000256" key="2">
    <source>
        <dbReference type="SAM" id="MobiDB-lite"/>
    </source>
</evidence>
<gene>
    <name evidence="3" type="ORF">FB566_4039</name>
</gene>
<evidence type="ECO:0000256" key="1">
    <source>
        <dbReference type="SAM" id="Coils"/>
    </source>
</evidence>
<evidence type="ECO:0000313" key="4">
    <source>
        <dbReference type="Proteomes" id="UP000317043"/>
    </source>
</evidence>
<feature type="compositionally biased region" description="Basic and acidic residues" evidence="2">
    <location>
        <begin position="132"/>
        <end position="144"/>
    </location>
</feature>
<dbReference type="Proteomes" id="UP000317043">
    <property type="component" value="Unassembled WGS sequence"/>
</dbReference>
<proteinExistence type="predicted"/>
<dbReference type="OrthoDB" id="5192159at2"/>
<keyword evidence="1" id="KW-0175">Coiled coil</keyword>
<protein>
    <submittedName>
        <fullName evidence="3">Uncharacterized protein</fullName>
    </submittedName>
</protein>
<dbReference type="InParanoid" id="A0A543B0T5"/>
<reference evidence="3 4" key="1">
    <citation type="submission" date="2019-06" db="EMBL/GenBank/DDBJ databases">
        <title>Sequencing the genomes of 1000 actinobacteria strains.</title>
        <authorList>
            <person name="Klenk H.-P."/>
        </authorList>
    </citation>
    <scope>NUCLEOTIDE SEQUENCE [LARGE SCALE GENOMIC DNA]</scope>
    <source>
        <strain evidence="3 4">DSM 45928</strain>
    </source>
</reference>
<accession>A0A543B0T5</accession>
<feature type="coiled-coil region" evidence="1">
    <location>
        <begin position="18"/>
        <end position="45"/>
    </location>
</feature>
<dbReference type="EMBL" id="VFOW01000001">
    <property type="protein sequence ID" value="TQL78451.1"/>
    <property type="molecule type" value="Genomic_DNA"/>
</dbReference>
<dbReference type="RefSeq" id="WP_142042900.1">
    <property type="nucleotide sequence ID" value="NZ_JBHTGS010000003.1"/>
</dbReference>
<comment type="caution">
    <text evidence="3">The sequence shown here is derived from an EMBL/GenBank/DDBJ whole genome shotgun (WGS) entry which is preliminary data.</text>
</comment>
<evidence type="ECO:0000313" key="3">
    <source>
        <dbReference type="EMBL" id="TQL78451.1"/>
    </source>
</evidence>